<keyword evidence="3 9" id="KW-1003">Cell membrane</keyword>
<comment type="caution">
    <text evidence="9">Lacks conserved residue(s) required for the propagation of feature annotation.</text>
</comment>
<feature type="domain" description="Protein export membrane protein SecD/SecF C-terminal" evidence="11">
    <location>
        <begin position="503"/>
        <end position="669"/>
    </location>
</feature>
<dbReference type="Gene3D" id="1.20.1640.10">
    <property type="entry name" value="Multidrug efflux transporter AcrB transmembrane domain"/>
    <property type="match status" value="2"/>
</dbReference>
<proteinExistence type="inferred from homology"/>
<dbReference type="PRINTS" id="PR01755">
    <property type="entry name" value="SECFTRNLCASE"/>
</dbReference>
<dbReference type="GO" id="GO:0005886">
    <property type="term" value="C:plasma membrane"/>
    <property type="evidence" value="ECO:0007669"/>
    <property type="project" value="UniProtKB-SubCell"/>
</dbReference>
<dbReference type="InterPro" id="IPR054384">
    <property type="entry name" value="SecDF_P1_head"/>
</dbReference>
<dbReference type="InterPro" id="IPR022813">
    <property type="entry name" value="SecD/SecF_arch_bac"/>
</dbReference>
<feature type="domain" description="Protein export membrane protein SecD/SecF C-terminal" evidence="11">
    <location>
        <begin position="809"/>
        <end position="994"/>
    </location>
</feature>
<keyword evidence="6 9" id="KW-1133">Transmembrane helix</keyword>
<dbReference type="InterPro" id="IPR048631">
    <property type="entry name" value="SecD_1st"/>
</dbReference>
<comment type="subunit">
    <text evidence="10">Forms a complex with SecD. Part of the essential Sec protein translocation apparatus which comprises SecA, SecYEG and auxiliary proteins SecDF. Other proteins may also be involved.</text>
</comment>
<dbReference type="NCBIfam" id="TIGR00966">
    <property type="entry name" value="transloc_SecF"/>
    <property type="match status" value="1"/>
</dbReference>
<protein>
    <recommendedName>
        <fullName evidence="9 10">Multifunctional fusion protein</fullName>
    </recommendedName>
    <domain>
        <recommendedName>
            <fullName evidence="9">Protein translocase subunit SecD</fullName>
        </recommendedName>
    </domain>
    <domain>
        <recommendedName>
            <fullName evidence="10">Protein-export membrane protein SecF</fullName>
        </recommendedName>
    </domain>
</protein>
<evidence type="ECO:0000313" key="14">
    <source>
        <dbReference type="EMBL" id="TSJ48154.1"/>
    </source>
</evidence>
<evidence type="ECO:0000256" key="4">
    <source>
        <dbReference type="ARBA" id="ARBA00022692"/>
    </source>
</evidence>
<dbReference type="Pfam" id="PF02355">
    <property type="entry name" value="SecD_SecF_C"/>
    <property type="match status" value="2"/>
</dbReference>
<keyword evidence="4 9" id="KW-0812">Transmembrane</keyword>
<dbReference type="HAMAP" id="MF_01464_B">
    <property type="entry name" value="SecF_B"/>
    <property type="match status" value="1"/>
</dbReference>
<dbReference type="PANTHER" id="PTHR30081">
    <property type="entry name" value="PROTEIN-EXPORT MEMBRANE PROTEIN SEC"/>
    <property type="match status" value="1"/>
</dbReference>
<feature type="transmembrane region" description="Helical" evidence="9">
    <location>
        <begin position="613"/>
        <end position="637"/>
    </location>
</feature>
<comment type="caution">
    <text evidence="14">The sequence shown here is derived from an EMBL/GenBank/DDBJ whole genome shotgun (WGS) entry which is preliminary data.</text>
</comment>
<evidence type="ECO:0000256" key="8">
    <source>
        <dbReference type="ARBA" id="ARBA00023136"/>
    </source>
</evidence>
<dbReference type="Pfam" id="PF07549">
    <property type="entry name" value="Sec_GG"/>
    <property type="match status" value="1"/>
</dbReference>
<keyword evidence="8 9" id="KW-0472">Membrane</keyword>
<feature type="transmembrane region" description="Helical" evidence="9">
    <location>
        <begin position="520"/>
        <end position="538"/>
    </location>
</feature>
<dbReference type="AlphaFoldDB" id="A0A556N7K1"/>
<dbReference type="GO" id="GO:0043952">
    <property type="term" value="P:protein transport by the Sec complex"/>
    <property type="evidence" value="ECO:0007669"/>
    <property type="project" value="UniProtKB-UniRule"/>
</dbReference>
<comment type="subcellular location">
    <subcellularLocation>
        <location evidence="1 9">Cell membrane</location>
        <topology evidence="1 9">Multi-pass membrane protein</topology>
    </subcellularLocation>
</comment>
<evidence type="ECO:0000313" key="15">
    <source>
        <dbReference type="Proteomes" id="UP000316008"/>
    </source>
</evidence>
<name>A0A556N7K1_9FLAO</name>
<keyword evidence="2 9" id="KW-0813">Transport</keyword>
<comment type="subunit">
    <text evidence="9">Forms a complex with SecF. Part of the essential Sec protein translocation apparatus which comprises SecA, SecYEG and auxiliary proteins SecDF. Other proteins may also be involved.</text>
</comment>
<dbReference type="InterPro" id="IPR048634">
    <property type="entry name" value="SecD_SecF_C"/>
</dbReference>
<comment type="similarity">
    <text evidence="10">Belongs to the SecD/SecF family. SecF subfamily.</text>
</comment>
<feature type="transmembrane region" description="Helical" evidence="9">
    <location>
        <begin position="943"/>
        <end position="961"/>
    </location>
</feature>
<evidence type="ECO:0000256" key="6">
    <source>
        <dbReference type="ARBA" id="ARBA00022989"/>
    </source>
</evidence>
<gene>
    <name evidence="9 14" type="primary">secD</name>
    <name evidence="10" type="synonym">secF</name>
    <name evidence="14" type="ORF">FO442_03185</name>
</gene>
<dbReference type="OrthoDB" id="9805019at2"/>
<feature type="transmembrane region" description="Helical" evidence="9">
    <location>
        <begin position="828"/>
        <end position="849"/>
    </location>
</feature>
<feature type="domain" description="SecDF P1 head subdomain" evidence="13">
    <location>
        <begin position="403"/>
        <end position="499"/>
    </location>
</feature>
<feature type="transmembrane region" description="Helical" evidence="9">
    <location>
        <begin position="967"/>
        <end position="993"/>
    </location>
</feature>
<comment type="similarity">
    <text evidence="9">Belongs to the SecD/SecF family. SecD subfamily.</text>
</comment>
<dbReference type="NCBIfam" id="TIGR01129">
    <property type="entry name" value="secD"/>
    <property type="match status" value="1"/>
</dbReference>
<evidence type="ECO:0000256" key="2">
    <source>
        <dbReference type="ARBA" id="ARBA00022448"/>
    </source>
</evidence>
<feature type="transmembrane region" description="Helical" evidence="9">
    <location>
        <begin position="702"/>
        <end position="720"/>
    </location>
</feature>
<evidence type="ECO:0000256" key="9">
    <source>
        <dbReference type="HAMAP-Rule" id="MF_01463"/>
    </source>
</evidence>
<dbReference type="InterPro" id="IPR055344">
    <property type="entry name" value="SecD_SecF_C_bact"/>
</dbReference>
<dbReference type="NCBIfam" id="TIGR00916">
    <property type="entry name" value="2A0604s01"/>
    <property type="match status" value="2"/>
</dbReference>
<evidence type="ECO:0000256" key="1">
    <source>
        <dbReference type="ARBA" id="ARBA00004651"/>
    </source>
</evidence>
<evidence type="ECO:0000259" key="11">
    <source>
        <dbReference type="Pfam" id="PF02355"/>
    </source>
</evidence>
<dbReference type="HAMAP" id="MF_01463_B">
    <property type="entry name" value="SecD_B"/>
    <property type="match status" value="1"/>
</dbReference>
<dbReference type="Proteomes" id="UP000316008">
    <property type="component" value="Unassembled WGS sequence"/>
</dbReference>
<keyword evidence="7 9" id="KW-0811">Translocation</keyword>
<feature type="transmembrane region" description="Helical" evidence="9">
    <location>
        <begin position="861"/>
        <end position="882"/>
    </location>
</feature>
<dbReference type="InterPro" id="IPR022646">
    <property type="entry name" value="SecD/SecF_CS"/>
</dbReference>
<feature type="transmembrane region" description="Helical" evidence="9">
    <location>
        <begin position="888"/>
        <end position="905"/>
    </location>
</feature>
<keyword evidence="5 9" id="KW-0653">Protein transport</keyword>
<dbReference type="EMBL" id="VLPL01000001">
    <property type="protein sequence ID" value="TSJ48154.1"/>
    <property type="molecule type" value="Genomic_DNA"/>
</dbReference>
<dbReference type="SUPFAM" id="SSF82866">
    <property type="entry name" value="Multidrug efflux transporter AcrB transmembrane domain"/>
    <property type="match status" value="2"/>
</dbReference>
<dbReference type="GO" id="GO:0006605">
    <property type="term" value="P:protein targeting"/>
    <property type="evidence" value="ECO:0007669"/>
    <property type="project" value="UniProtKB-UniRule"/>
</dbReference>
<evidence type="ECO:0000256" key="5">
    <source>
        <dbReference type="ARBA" id="ARBA00022927"/>
    </source>
</evidence>
<feature type="transmembrane region" description="Helical" evidence="9">
    <location>
        <begin position="571"/>
        <end position="592"/>
    </location>
</feature>
<evidence type="ECO:0000256" key="7">
    <source>
        <dbReference type="ARBA" id="ARBA00023010"/>
    </source>
</evidence>
<keyword evidence="15" id="KW-1185">Reference proteome</keyword>
<dbReference type="PANTHER" id="PTHR30081:SF1">
    <property type="entry name" value="PROTEIN TRANSLOCASE SUBUNIT SECD"/>
    <property type="match status" value="1"/>
</dbReference>
<accession>A0A556N7K1</accession>
<dbReference type="RefSeq" id="WP_144331689.1">
    <property type="nucleotide sequence ID" value="NZ_VLPL01000001.1"/>
</dbReference>
<organism evidence="14 15">
    <name type="scientific">Fluviicola chungangensis</name>
    <dbReference type="NCBI Taxonomy" id="2597671"/>
    <lineage>
        <taxon>Bacteria</taxon>
        <taxon>Pseudomonadati</taxon>
        <taxon>Bacteroidota</taxon>
        <taxon>Flavobacteriia</taxon>
        <taxon>Flavobacteriales</taxon>
        <taxon>Crocinitomicaceae</taxon>
        <taxon>Fluviicola</taxon>
    </lineage>
</organism>
<dbReference type="InterPro" id="IPR022645">
    <property type="entry name" value="SecD/SecF_bac"/>
</dbReference>
<dbReference type="Pfam" id="PF22599">
    <property type="entry name" value="SecDF_P1_head"/>
    <property type="match status" value="1"/>
</dbReference>
<dbReference type="Pfam" id="PF21760">
    <property type="entry name" value="SecD_1st"/>
    <property type="match status" value="1"/>
</dbReference>
<dbReference type="Gene3D" id="3.30.70.3220">
    <property type="match status" value="1"/>
</dbReference>
<dbReference type="InterPro" id="IPR005665">
    <property type="entry name" value="SecF_bac"/>
</dbReference>
<evidence type="ECO:0000256" key="3">
    <source>
        <dbReference type="ARBA" id="ARBA00022475"/>
    </source>
</evidence>
<dbReference type="GO" id="GO:0015450">
    <property type="term" value="F:protein-transporting ATPase activity"/>
    <property type="evidence" value="ECO:0007669"/>
    <property type="project" value="InterPro"/>
</dbReference>
<evidence type="ECO:0000259" key="13">
    <source>
        <dbReference type="Pfam" id="PF22599"/>
    </source>
</evidence>
<dbReference type="Gene3D" id="3.30.1360.200">
    <property type="match status" value="1"/>
</dbReference>
<comment type="function">
    <text evidence="9">Part of the Sec protein translocase complex. Interacts with the SecYEG preprotein conducting channel. SecDF uses the proton motive force (PMF) to complete protein translocation after the ATP-dependent function of SecA.</text>
</comment>
<dbReference type="InterPro" id="IPR005791">
    <property type="entry name" value="SecD"/>
</dbReference>
<reference evidence="14 15" key="1">
    <citation type="submission" date="2019-07" db="EMBL/GenBank/DDBJ databases">
        <authorList>
            <person name="Huq M.A."/>
        </authorList>
    </citation>
    <scope>NUCLEOTIDE SEQUENCE [LARGE SCALE GENOMIC DNA]</scope>
    <source>
        <strain evidence="14 15">MAH-3</strain>
    </source>
</reference>
<feature type="transmembrane region" description="Helical" evidence="9">
    <location>
        <begin position="545"/>
        <end position="565"/>
    </location>
</feature>
<feature type="domain" description="Protein translocase subunit SecDF P1" evidence="12">
    <location>
        <begin position="213"/>
        <end position="269"/>
    </location>
</feature>
<sequence>MRNKGFFWFLTILLTAVCVYQLSFTWVAIGVENDAEREALGLVEELKEKAAANDSNKVALSNGTVIDFNKPEAFELAKAAMINQVLTEKAEKAVYPIIGSKFKDVKARSLAFGLDLVGGMSVTMEIDVPKFVQSYARNSRDLKFKVPFDEAYRIHTTKGGDFIDLFMEQFENRNGSEKLVRQLNISEVKELSYNSSNEEVASYFHDKIASSMDGVEQIMSKRINQFGVAQPNIQKESRKNRLYIELPGVQDEATVAAKLVSTANLEFYETYVLGDAGIQVGLSNANVLSRSPEIKKTLADTTNVSDSTKADSAKVAPIKSLSSKPLAGARKPLFDYLKVEPGMGLGMANAEDRDEVDEILKRSDIMALFPQDLRFMWSANLEEGAEGKKGYVLYAVRIPEGGKAMVGGEDVRSAVRSFNQQNLQTTVSVTMSIDGTQKWAQMTERNVGRSVAITMDNVVYSAPVVNEPIKGGSTEISGNFSIAEADDLSGLLNGGSLPAPCVIKQQTKVGPTIGKENSEAGLISFAFAFLAVFIYMYFYYGKGGLVANIALAVNVVLIFGCLASFGAVLTLAGIAGIVLTIGTAVDANILIFERIKEENTHGKSAEEAVNIGFIKALPSIIDANVTHLLVAMILKIFGTGEIESFATTLIVGIFTSVFSAIIISKLIITSSLEKGKKVSFSTKYTHNMFSNFHFDWIGKRKYFYIFSISVTILGIAAMATRGLKQSVEFTGGRTFGVKMEKPADIETVRKAMESVFIEKNGEKSNVEIKTKSNAYNVEITTNYLLADASATSKVEDKMKEGFETIKEKTGGITVTDTRSISASVSEEMWSSATLSITLALIAIFAYIFIRFGQWQYSLGAILGLAHDVLFVLSIFSLLHGILPFSLDVNQAFIAAILTVIGYSMNDTVIVFDRIRENLNFDKNQHEAKQVINEALNKTLSRTFNTSMILFVVLLIMFIFGGPAIKGFLFALLVGVVIGTYSSLCVATPILVDFTRSFKIKSKK</sequence>
<dbReference type="GO" id="GO:0065002">
    <property type="term" value="P:intracellular protein transmembrane transport"/>
    <property type="evidence" value="ECO:0007669"/>
    <property type="project" value="UniProtKB-UniRule"/>
</dbReference>
<feature type="transmembrane region" description="Helical" evidence="9">
    <location>
        <begin position="649"/>
        <end position="668"/>
    </location>
</feature>
<evidence type="ECO:0000256" key="10">
    <source>
        <dbReference type="HAMAP-Rule" id="MF_01464"/>
    </source>
</evidence>
<evidence type="ECO:0000259" key="12">
    <source>
        <dbReference type="Pfam" id="PF21760"/>
    </source>
</evidence>